<accession>A0A399QNR7</accession>
<organism evidence="1 2">
    <name type="scientific">Henriciella barbarensis</name>
    <dbReference type="NCBI Taxonomy" id="86342"/>
    <lineage>
        <taxon>Bacteria</taxon>
        <taxon>Pseudomonadati</taxon>
        <taxon>Pseudomonadota</taxon>
        <taxon>Alphaproteobacteria</taxon>
        <taxon>Hyphomonadales</taxon>
        <taxon>Hyphomonadaceae</taxon>
        <taxon>Henriciella</taxon>
    </lineage>
</organism>
<sequence>MEAVSMHEIQSLRGLIENHEKLLNELSAEHLKHYVYLLRDPRDNKVFYVGEGVGARAVSHLNEALKAEDPGDPKEHTSKTRRIAEIWHADEYVDWQIVSRGYASQREAEIAEAAVMSGINASQNGQLLNARAGNHAAVHGAVLPTELETLRARPVDPANAISSVYVFPIQNALQEVADNDVYAATRGDWGIGETWRNRSDAVAVGLDRGLSKGVFKIERWMPADQNKWKFDGQPIANSGLNNARWSHIIDAARGYWQRGNWIAVEFDGEHLFRIIRGSANGEWQEIS</sequence>
<dbReference type="RefSeq" id="WP_119380870.1">
    <property type="nucleotide sequence ID" value="NZ_QWGB01000014.1"/>
</dbReference>
<evidence type="ECO:0000313" key="2">
    <source>
        <dbReference type="Proteomes" id="UP000265431"/>
    </source>
</evidence>
<dbReference type="Pfam" id="PF22945">
    <property type="entry name" value="LEM-3_GIY-YIG"/>
    <property type="match status" value="1"/>
</dbReference>
<name>A0A399QNR7_9PROT</name>
<dbReference type="Proteomes" id="UP000265431">
    <property type="component" value="Unassembled WGS sequence"/>
</dbReference>
<evidence type="ECO:0008006" key="3">
    <source>
        <dbReference type="Google" id="ProtNLM"/>
    </source>
</evidence>
<keyword evidence="2" id="KW-1185">Reference proteome</keyword>
<proteinExistence type="predicted"/>
<gene>
    <name evidence="1" type="ORF">D1224_15700</name>
</gene>
<dbReference type="AlphaFoldDB" id="A0A399QNR7"/>
<comment type="caution">
    <text evidence="1">The sequence shown here is derived from an EMBL/GenBank/DDBJ whole genome shotgun (WGS) entry which is preliminary data.</text>
</comment>
<dbReference type="CDD" id="cd10440">
    <property type="entry name" value="GIY-YIG_COG3680"/>
    <property type="match status" value="1"/>
</dbReference>
<protein>
    <recommendedName>
        <fullName evidence="3">GIY-YIG domain-containing protein</fullName>
    </recommendedName>
</protein>
<evidence type="ECO:0000313" key="1">
    <source>
        <dbReference type="EMBL" id="RIJ20553.1"/>
    </source>
</evidence>
<dbReference type="EMBL" id="QWGB01000014">
    <property type="protein sequence ID" value="RIJ20553.1"/>
    <property type="molecule type" value="Genomic_DNA"/>
</dbReference>
<reference evidence="1 2" key="1">
    <citation type="submission" date="2018-08" db="EMBL/GenBank/DDBJ databases">
        <title>Henriciella mobilis sp. nov., isolated from seawater.</title>
        <authorList>
            <person name="Cheng H."/>
            <person name="Wu Y.-H."/>
            <person name="Xu X.-W."/>
            <person name="Guo L.-L."/>
        </authorList>
    </citation>
    <scope>NUCLEOTIDE SEQUENCE [LARGE SCALE GENOMIC DNA]</scope>
    <source>
        <strain evidence="1 2">CCUG66934</strain>
    </source>
</reference>